<dbReference type="InterPro" id="IPR036390">
    <property type="entry name" value="WH_DNA-bd_sf"/>
</dbReference>
<organism evidence="1 2">
    <name type="scientific">Isoptericola cucumis</name>
    <dbReference type="NCBI Taxonomy" id="1776856"/>
    <lineage>
        <taxon>Bacteria</taxon>
        <taxon>Bacillati</taxon>
        <taxon>Actinomycetota</taxon>
        <taxon>Actinomycetes</taxon>
        <taxon>Micrococcales</taxon>
        <taxon>Promicromonosporaceae</taxon>
        <taxon>Isoptericola</taxon>
    </lineage>
</organism>
<evidence type="ECO:0000313" key="1">
    <source>
        <dbReference type="EMBL" id="GGI10861.1"/>
    </source>
</evidence>
<keyword evidence="2" id="KW-1185">Reference proteome</keyword>
<name>A0ABQ2BCG6_9MICO</name>
<dbReference type="EMBL" id="BMDG01000012">
    <property type="protein sequence ID" value="GGI10861.1"/>
    <property type="molecule type" value="Genomic_DNA"/>
</dbReference>
<accession>A0ABQ2BCG6</accession>
<dbReference type="RefSeq" id="WP_188524838.1">
    <property type="nucleotide sequence ID" value="NZ_BMDG01000012.1"/>
</dbReference>
<dbReference type="Proteomes" id="UP000632535">
    <property type="component" value="Unassembled WGS sequence"/>
</dbReference>
<dbReference type="Gene3D" id="1.10.10.10">
    <property type="entry name" value="Winged helix-like DNA-binding domain superfamily/Winged helix DNA-binding domain"/>
    <property type="match status" value="1"/>
</dbReference>
<dbReference type="InterPro" id="IPR036388">
    <property type="entry name" value="WH-like_DNA-bd_sf"/>
</dbReference>
<evidence type="ECO:0008006" key="3">
    <source>
        <dbReference type="Google" id="ProtNLM"/>
    </source>
</evidence>
<gene>
    <name evidence="1" type="ORF">GCM10007368_33340</name>
</gene>
<reference evidence="2" key="1">
    <citation type="journal article" date="2019" name="Int. J. Syst. Evol. Microbiol.">
        <title>The Global Catalogue of Microorganisms (GCM) 10K type strain sequencing project: providing services to taxonomists for standard genome sequencing and annotation.</title>
        <authorList>
            <consortium name="The Broad Institute Genomics Platform"/>
            <consortium name="The Broad Institute Genome Sequencing Center for Infectious Disease"/>
            <person name="Wu L."/>
            <person name="Ma J."/>
        </authorList>
    </citation>
    <scope>NUCLEOTIDE SEQUENCE [LARGE SCALE GENOMIC DNA]</scope>
    <source>
        <strain evidence="2">CCM 8653</strain>
    </source>
</reference>
<proteinExistence type="predicted"/>
<evidence type="ECO:0000313" key="2">
    <source>
        <dbReference type="Proteomes" id="UP000632535"/>
    </source>
</evidence>
<dbReference type="SUPFAM" id="SSF46785">
    <property type="entry name" value="Winged helix' DNA-binding domain"/>
    <property type="match status" value="1"/>
</dbReference>
<comment type="caution">
    <text evidence="1">The sequence shown here is derived from an EMBL/GenBank/DDBJ whole genome shotgun (WGS) entry which is preliminary data.</text>
</comment>
<sequence>MLETRGLAERRTGTDRRRHSIHVTAGGRDTVEEVRSAIWAAEDDLLSGLLAHGRDSLQDILERALEVRR</sequence>
<protein>
    <recommendedName>
        <fullName evidence="3">HTH marR-type domain-containing protein</fullName>
    </recommendedName>
</protein>